<organism evidence="2 3">
    <name type="scientific">Desulfonema limicola</name>
    <dbReference type="NCBI Taxonomy" id="45656"/>
    <lineage>
        <taxon>Bacteria</taxon>
        <taxon>Pseudomonadati</taxon>
        <taxon>Thermodesulfobacteriota</taxon>
        <taxon>Desulfobacteria</taxon>
        <taxon>Desulfobacterales</taxon>
        <taxon>Desulfococcaceae</taxon>
        <taxon>Desulfonema</taxon>
    </lineage>
</organism>
<keyword evidence="1" id="KW-1133">Transmembrane helix</keyword>
<dbReference type="PANTHER" id="PTHR44395">
    <property type="match status" value="1"/>
</dbReference>
<feature type="transmembrane region" description="Helical" evidence="1">
    <location>
        <begin position="210"/>
        <end position="227"/>
    </location>
</feature>
<feature type="transmembrane region" description="Helical" evidence="1">
    <location>
        <begin position="234"/>
        <end position="254"/>
    </location>
</feature>
<dbReference type="AlphaFoldDB" id="A0A975BAT2"/>
<keyword evidence="1" id="KW-0472">Membrane</keyword>
<feature type="transmembrane region" description="Helical" evidence="1">
    <location>
        <begin position="341"/>
        <end position="363"/>
    </location>
</feature>
<dbReference type="RefSeq" id="WP_207687887.1">
    <property type="nucleotide sequence ID" value="NZ_CP061799.1"/>
</dbReference>
<feature type="transmembrane region" description="Helical" evidence="1">
    <location>
        <begin position="316"/>
        <end position="334"/>
    </location>
</feature>
<reference evidence="2" key="1">
    <citation type="journal article" date="2021" name="Microb. Physiol.">
        <title>Proteogenomic Insights into the Physiology of Marine, Sulfate-Reducing, Filamentous Desulfonema limicola and Desulfonema magnum.</title>
        <authorList>
            <person name="Schnaars V."/>
            <person name="Wohlbrand L."/>
            <person name="Scheve S."/>
            <person name="Hinrichs C."/>
            <person name="Reinhardt R."/>
            <person name="Rabus R."/>
        </authorList>
    </citation>
    <scope>NUCLEOTIDE SEQUENCE</scope>
    <source>
        <strain evidence="2">5ac10</strain>
    </source>
</reference>
<dbReference type="Proteomes" id="UP000663720">
    <property type="component" value="Chromosome"/>
</dbReference>
<keyword evidence="1" id="KW-0812">Transmembrane</keyword>
<dbReference type="KEGG" id="dli:dnl_42630"/>
<protein>
    <submittedName>
        <fullName evidence="2">Uncharacterized protein</fullName>
    </submittedName>
</protein>
<proteinExistence type="predicted"/>
<dbReference type="EMBL" id="CP061799">
    <property type="protein sequence ID" value="QTA81906.1"/>
    <property type="molecule type" value="Genomic_DNA"/>
</dbReference>
<feature type="transmembrane region" description="Helical" evidence="1">
    <location>
        <begin position="131"/>
        <end position="149"/>
    </location>
</feature>
<feature type="transmembrane region" description="Helical" evidence="1">
    <location>
        <begin position="188"/>
        <end position="204"/>
    </location>
</feature>
<evidence type="ECO:0000256" key="1">
    <source>
        <dbReference type="SAM" id="Phobius"/>
    </source>
</evidence>
<feature type="transmembrane region" description="Helical" evidence="1">
    <location>
        <begin position="93"/>
        <end position="119"/>
    </location>
</feature>
<accession>A0A975BAT2</accession>
<dbReference type="GO" id="GO:0035269">
    <property type="term" value="P:protein O-linked glycosylation via mannose"/>
    <property type="evidence" value="ECO:0007669"/>
    <property type="project" value="TreeGrafter"/>
</dbReference>
<evidence type="ECO:0000313" key="3">
    <source>
        <dbReference type="Proteomes" id="UP000663720"/>
    </source>
</evidence>
<evidence type="ECO:0000313" key="2">
    <source>
        <dbReference type="EMBL" id="QTA81906.1"/>
    </source>
</evidence>
<dbReference type="PANTHER" id="PTHR44395:SF1">
    <property type="entry name" value="PROTEIN O-MANNOSYL-TRANSFERASE TMTC3"/>
    <property type="match status" value="1"/>
</dbReference>
<dbReference type="GO" id="GO:0000030">
    <property type="term" value="F:mannosyltransferase activity"/>
    <property type="evidence" value="ECO:0007669"/>
    <property type="project" value="TreeGrafter"/>
</dbReference>
<name>A0A975BAT2_9BACT</name>
<keyword evidence="3" id="KW-1185">Reference proteome</keyword>
<gene>
    <name evidence="2" type="ORF">dnl_42630</name>
</gene>
<feature type="transmembrane region" description="Helical" evidence="1">
    <location>
        <begin position="155"/>
        <end position="176"/>
    </location>
</feature>
<sequence length="394" mass="45384">MNRAIKNVTASVLLFIIILAGYTNSFNASWHLDDYPNILENPRIHLTEFSFESIINTFYASFDNGLYQGKKMYRPVPCFTFALNWYFGGDNVFGYHVVNFSIHFLTAFILFLTVFNLFETPNLKSRFNNKNQYYAAFITAVLWAVNPIQTQAVTYIVQRMASMGAMFYILGFYFYIKARNSNSLQNRVFFFLSCLMSYLLALGSKENTVILPMALLLAEIVFFQDTAKPETRKRLLIITGAGAVLILIIGGLFLGRNPLSVIGSYEHRTFTLFQRIMTQPRILLLYLSQIFYPVPGRLSIEHDIAVSTSLFQPWTTIPAILTIIFLIGAAVILIKERPVVSFAIFFFFLNHVIESSVIALELVFEHRNYLPSMFLFFLYHWECLHFLNTTGRKI</sequence>